<dbReference type="RefSeq" id="WP_330517901.1">
    <property type="nucleotide sequence ID" value="NZ_JAZBRE010000004.1"/>
</dbReference>
<gene>
    <name evidence="1" type="ORF">V2I23_02480</name>
</gene>
<dbReference type="EMBL" id="JAZBRD010000002">
    <property type="protein sequence ID" value="MEE3744162.1"/>
    <property type="molecule type" value="Genomic_DNA"/>
</dbReference>
<proteinExistence type="predicted"/>
<accession>A0ABU7M378</accession>
<sequence length="67" mass="7867">MNKYNIVMEMSNSTVVAEYEPEKKRSEAYQSEQALENEFIRMLSEQGYEYLKISNSKALINNLRAQL</sequence>
<organism evidence="1 2">
    <name type="scientific">Campylobacter porcelli</name>
    <dbReference type="NCBI Taxonomy" id="1660073"/>
    <lineage>
        <taxon>Bacteria</taxon>
        <taxon>Pseudomonadati</taxon>
        <taxon>Campylobacterota</taxon>
        <taxon>Epsilonproteobacteria</taxon>
        <taxon>Campylobacterales</taxon>
        <taxon>Campylobacteraceae</taxon>
        <taxon>Campylobacter</taxon>
    </lineage>
</organism>
<dbReference type="Proteomes" id="UP001331664">
    <property type="component" value="Unassembled WGS sequence"/>
</dbReference>
<reference evidence="1 2" key="1">
    <citation type="submission" date="2024-01" db="EMBL/GenBank/DDBJ databases">
        <title>Campylobacter porcellus sp. nov.</title>
        <authorList>
            <person name="Papic B."/>
            <person name="Gruntar I."/>
        </authorList>
    </citation>
    <scope>NUCLEOTIDE SEQUENCE [LARGE SCALE GENOMIC DNA]</scope>
    <source>
        <strain evidence="1 2">CX2-4855-23</strain>
    </source>
</reference>
<name>A0ABU7M378_9BACT</name>
<protein>
    <submittedName>
        <fullName evidence="1">Uncharacterized protein</fullName>
    </submittedName>
</protein>
<dbReference type="Gene3D" id="3.90.1570.50">
    <property type="match status" value="1"/>
</dbReference>
<comment type="caution">
    <text evidence="1">The sequence shown here is derived from an EMBL/GenBank/DDBJ whole genome shotgun (WGS) entry which is preliminary data.</text>
</comment>
<keyword evidence="2" id="KW-1185">Reference proteome</keyword>
<evidence type="ECO:0000313" key="1">
    <source>
        <dbReference type="EMBL" id="MEE3744162.1"/>
    </source>
</evidence>
<evidence type="ECO:0000313" key="2">
    <source>
        <dbReference type="Proteomes" id="UP001331664"/>
    </source>
</evidence>